<gene>
    <name evidence="5" type="ORF">KL86CLO1_11696</name>
</gene>
<name>A0A212JTL4_9FIRM</name>
<dbReference type="GO" id="GO:0016020">
    <property type="term" value="C:membrane"/>
    <property type="evidence" value="ECO:0007669"/>
    <property type="project" value="UniProtKB-SubCell"/>
</dbReference>
<reference evidence="5" key="1">
    <citation type="submission" date="2016-04" db="EMBL/GenBank/DDBJ databases">
        <authorList>
            <person name="Evans L.H."/>
            <person name="Alamgir A."/>
            <person name="Owens N."/>
            <person name="Weber N.D."/>
            <person name="Virtaneva K."/>
            <person name="Barbian K."/>
            <person name="Babar A."/>
            <person name="Rosenke K."/>
        </authorList>
    </citation>
    <scope>NUCLEOTIDE SEQUENCE</scope>
    <source>
        <strain evidence="5">86</strain>
    </source>
</reference>
<protein>
    <submittedName>
        <fullName evidence="5">Toxin secretion/phage lysis holin</fullName>
    </submittedName>
</protein>
<dbReference type="AlphaFoldDB" id="A0A212JTL4"/>
<dbReference type="Pfam" id="PF05105">
    <property type="entry name" value="Phage_holin_4_1"/>
    <property type="match status" value="1"/>
</dbReference>
<keyword evidence="4" id="KW-0472">Membrane</keyword>
<dbReference type="EMBL" id="FLUN01000001">
    <property type="protein sequence ID" value="SBW02790.1"/>
    <property type="molecule type" value="Genomic_DNA"/>
</dbReference>
<evidence type="ECO:0000256" key="3">
    <source>
        <dbReference type="ARBA" id="ARBA00022989"/>
    </source>
</evidence>
<comment type="subcellular location">
    <subcellularLocation>
        <location evidence="1">Membrane</location>
        <topology evidence="1">Multi-pass membrane protein</topology>
    </subcellularLocation>
</comment>
<keyword evidence="2" id="KW-0812">Transmembrane</keyword>
<evidence type="ECO:0000313" key="5">
    <source>
        <dbReference type="EMBL" id="SBW02790.1"/>
    </source>
</evidence>
<evidence type="ECO:0000256" key="2">
    <source>
        <dbReference type="ARBA" id="ARBA00022692"/>
    </source>
</evidence>
<sequence length="37" mass="4082">MSITENLGLMGVPMPGFLKNMLEAMRDKSDIGRANKD</sequence>
<keyword evidence="3" id="KW-1133">Transmembrane helix</keyword>
<organism evidence="5">
    <name type="scientific">uncultured Eubacteriales bacterium</name>
    <dbReference type="NCBI Taxonomy" id="172733"/>
    <lineage>
        <taxon>Bacteria</taxon>
        <taxon>Bacillati</taxon>
        <taxon>Bacillota</taxon>
        <taxon>Clostridia</taxon>
        <taxon>Eubacteriales</taxon>
        <taxon>environmental samples</taxon>
    </lineage>
</organism>
<accession>A0A212JTL4</accession>
<evidence type="ECO:0000256" key="1">
    <source>
        <dbReference type="ARBA" id="ARBA00004141"/>
    </source>
</evidence>
<dbReference type="InterPro" id="IPR006480">
    <property type="entry name" value="Phage_holin_4_1"/>
</dbReference>
<proteinExistence type="predicted"/>
<evidence type="ECO:0000256" key="4">
    <source>
        <dbReference type="ARBA" id="ARBA00023136"/>
    </source>
</evidence>